<dbReference type="Proteomes" id="UP001621714">
    <property type="component" value="Unassembled WGS sequence"/>
</dbReference>
<evidence type="ECO:0000313" key="1">
    <source>
        <dbReference type="EMBL" id="MFK7161219.1"/>
    </source>
</evidence>
<organism evidence="1 2">
    <name type="scientific">Marinospirillum alkalitolerans</name>
    <dbReference type="NCBI Taxonomy" id="3123374"/>
    <lineage>
        <taxon>Bacteria</taxon>
        <taxon>Pseudomonadati</taxon>
        <taxon>Pseudomonadota</taxon>
        <taxon>Gammaproteobacteria</taxon>
        <taxon>Oceanospirillales</taxon>
        <taxon>Oceanospirillaceae</taxon>
        <taxon>Marinospirillum</taxon>
    </lineage>
</organism>
<accession>A0ABW8PY70</accession>
<name>A0ABW8PY70_9GAMM</name>
<dbReference type="EMBL" id="JBANFI010000005">
    <property type="protein sequence ID" value="MFK7161219.1"/>
    <property type="molecule type" value="Genomic_DNA"/>
</dbReference>
<gene>
    <name evidence="1" type="ORF">V6U78_09245</name>
</gene>
<reference evidence="1 2" key="1">
    <citation type="submission" date="2024-02" db="EMBL/GenBank/DDBJ databases">
        <title>Marinospirillum sp. MEB 164 isolated from Lonar lake sediment.</title>
        <authorList>
            <person name="Joshi A."/>
            <person name="Thite S."/>
        </authorList>
    </citation>
    <scope>NUCLEOTIDE SEQUENCE [LARGE SCALE GENOMIC DNA]</scope>
    <source>
        <strain evidence="1 2">MEB164</strain>
    </source>
</reference>
<protein>
    <submittedName>
        <fullName evidence="1">DUF1850 domain-containing protein</fullName>
    </submittedName>
</protein>
<dbReference type="Pfam" id="PF08905">
    <property type="entry name" value="DUF1850"/>
    <property type="match status" value="1"/>
</dbReference>
<keyword evidence="2" id="KW-1185">Reference proteome</keyword>
<proteinExistence type="predicted"/>
<comment type="caution">
    <text evidence="1">The sequence shown here is derived from an EMBL/GenBank/DDBJ whole genome shotgun (WGS) entry which is preliminary data.</text>
</comment>
<sequence length="163" mass="18773">MMRLPSKLVYGAGFGLLLLVFSSWPVPRLIIEAEGFACQLNTPRFTLSWIHSVEHSRWEEDYQLVASGFLLYTTRMESFGAGSPYQLTPSASQQEGVLEYTLERHFNELHWFISPSMDAQIITPSEKYYFSTWVEQMTSVHFTLQSRPLILTLFAKETCHAPE</sequence>
<dbReference type="RefSeq" id="WP_405339702.1">
    <property type="nucleotide sequence ID" value="NZ_JBANFI010000005.1"/>
</dbReference>
<dbReference type="InterPro" id="IPR015001">
    <property type="entry name" value="DUF1850"/>
</dbReference>
<evidence type="ECO:0000313" key="2">
    <source>
        <dbReference type="Proteomes" id="UP001621714"/>
    </source>
</evidence>